<proteinExistence type="predicted"/>
<comment type="caution">
    <text evidence="1">The sequence shown here is derived from an EMBL/GenBank/DDBJ whole genome shotgun (WGS) entry which is preliminary data.</text>
</comment>
<gene>
    <name evidence="1" type="ORF">LCGC14_2085720</name>
</gene>
<name>A0A0F9HBA2_9ZZZZ</name>
<accession>A0A0F9HBA2</accession>
<reference evidence="1" key="1">
    <citation type="journal article" date="2015" name="Nature">
        <title>Complex archaea that bridge the gap between prokaryotes and eukaryotes.</title>
        <authorList>
            <person name="Spang A."/>
            <person name="Saw J.H."/>
            <person name="Jorgensen S.L."/>
            <person name="Zaremba-Niedzwiedzka K."/>
            <person name="Martijn J."/>
            <person name="Lind A.E."/>
            <person name="van Eijk R."/>
            <person name="Schleper C."/>
            <person name="Guy L."/>
            <person name="Ettema T.J."/>
        </authorList>
    </citation>
    <scope>NUCLEOTIDE SEQUENCE</scope>
</reference>
<dbReference type="AlphaFoldDB" id="A0A0F9HBA2"/>
<protein>
    <submittedName>
        <fullName evidence="1">Uncharacterized protein</fullName>
    </submittedName>
</protein>
<organism evidence="1">
    <name type="scientific">marine sediment metagenome</name>
    <dbReference type="NCBI Taxonomy" id="412755"/>
    <lineage>
        <taxon>unclassified sequences</taxon>
        <taxon>metagenomes</taxon>
        <taxon>ecological metagenomes</taxon>
    </lineage>
</organism>
<sequence length="70" mass="8051">MVFIILQEICPAKGMDDMSVCEKCWSDAGCRVYSDTSKTKAEHYFDLLKERKDNPCTKEEQVGENDNQDI</sequence>
<evidence type="ECO:0000313" key="1">
    <source>
        <dbReference type="EMBL" id="KKL72357.1"/>
    </source>
</evidence>
<dbReference type="EMBL" id="LAZR01025296">
    <property type="protein sequence ID" value="KKL72357.1"/>
    <property type="molecule type" value="Genomic_DNA"/>
</dbReference>